<feature type="domain" description="GAF" evidence="1">
    <location>
        <begin position="31"/>
        <end position="183"/>
    </location>
</feature>
<name>A0A1H4N6P3_TSUTY</name>
<dbReference type="AlphaFoldDB" id="A0A1H4N6P3"/>
<dbReference type="OrthoDB" id="8026818at2"/>
<dbReference type="STRING" id="57704.SAMN04489793_1076"/>
<dbReference type="Pfam" id="PF13185">
    <property type="entry name" value="GAF_2"/>
    <property type="match status" value="1"/>
</dbReference>
<dbReference type="InterPro" id="IPR029016">
    <property type="entry name" value="GAF-like_dom_sf"/>
</dbReference>
<dbReference type="SMART" id="SM00065">
    <property type="entry name" value="GAF"/>
    <property type="match status" value="1"/>
</dbReference>
<evidence type="ECO:0000313" key="2">
    <source>
        <dbReference type="EMBL" id="SEB90951.1"/>
    </source>
</evidence>
<dbReference type="InterPro" id="IPR025736">
    <property type="entry name" value="PucR_C-HTH_dom"/>
</dbReference>
<dbReference type="PANTHER" id="PTHR33744">
    <property type="entry name" value="CARBOHYDRATE DIACID REGULATOR"/>
    <property type="match status" value="1"/>
</dbReference>
<dbReference type="Gene3D" id="3.30.450.40">
    <property type="match status" value="1"/>
</dbReference>
<proteinExistence type="predicted"/>
<protein>
    <submittedName>
        <fullName evidence="2">GAF domain-containing protein</fullName>
    </submittedName>
</protein>
<dbReference type="InterPro" id="IPR051448">
    <property type="entry name" value="CdaR-like_regulators"/>
</dbReference>
<dbReference type="InterPro" id="IPR003018">
    <property type="entry name" value="GAF"/>
</dbReference>
<gene>
    <name evidence="2" type="ORF">SAMN04489793_1076</name>
</gene>
<evidence type="ECO:0000259" key="1">
    <source>
        <dbReference type="SMART" id="SM00065"/>
    </source>
</evidence>
<dbReference type="EMBL" id="FNSA01000003">
    <property type="protein sequence ID" value="SEB90951.1"/>
    <property type="molecule type" value="Genomic_DNA"/>
</dbReference>
<dbReference type="RefSeq" id="WP_068740885.1">
    <property type="nucleotide sequence ID" value="NZ_FNSA01000003.1"/>
</dbReference>
<sequence length="589" mass="61973">MVGRQVDSAARRIAELGAIVDAIREVSAADGVEGACRALVKAASRAVPRAEIVFVALASAETGDLAVAASTGLISPEFRFGRAPHGHGLWGKAAEQLLPVRTGDYAADLSFEHDELLDDACRADGIVSAMCAPLVVGGAAIGAVFTNGRAPDMFDEGDTTRLAEIAHAAAPVIQSAASLARLEAAVSGIAATRNRLTRSIAAHDALLARILRGVGRAEVVDTIVDTCEGVVAALGVDAADRAVATAPEESELDPLRDRWILDGIADVRRTQGSALVEHREGIALFVPARAADQYVGAVVAVFERPVDDTDIRAVQRLVTLFALVAVRRLEPPDAPNGDIDEVQLRGLVTGRGPVSDAARARLARRGFVLDADRVVAVVAVPQRIAPEQVAGALRAGGQAHDAVFVLDHKVVILTECVGVKWVANEVAATVRSRTGVAPLVCAAAVSDPVGGGLADAHRAAGAALELLQSLGRSSGAFDVDEFPAHLPLLRSVTVDTVVRFLDDIIGPVVEFDRHSSSELVRTMQVFFEENMNTAATARALDLHPNTIIKRLRRVTEFLGPRWQGDPESLAIRIALNLHSLAVGTDDDRA</sequence>
<keyword evidence="3" id="KW-1185">Reference proteome</keyword>
<dbReference type="PANTHER" id="PTHR33744:SF1">
    <property type="entry name" value="DNA-BINDING TRANSCRIPTIONAL ACTIVATOR ADER"/>
    <property type="match status" value="1"/>
</dbReference>
<dbReference type="Pfam" id="PF13556">
    <property type="entry name" value="HTH_30"/>
    <property type="match status" value="1"/>
</dbReference>
<accession>A0A1H4N6P3</accession>
<dbReference type="InterPro" id="IPR042070">
    <property type="entry name" value="PucR_C-HTH_sf"/>
</dbReference>
<reference evidence="3" key="1">
    <citation type="submission" date="2016-10" db="EMBL/GenBank/DDBJ databases">
        <authorList>
            <person name="Varghese N."/>
            <person name="Submissions S."/>
        </authorList>
    </citation>
    <scope>NUCLEOTIDE SEQUENCE [LARGE SCALE GENOMIC DNA]</scope>
    <source>
        <strain evidence="3">DSM 44234</strain>
    </source>
</reference>
<dbReference type="Gene3D" id="1.10.10.2840">
    <property type="entry name" value="PucR C-terminal helix-turn-helix domain"/>
    <property type="match status" value="1"/>
</dbReference>
<evidence type="ECO:0000313" key="3">
    <source>
        <dbReference type="Proteomes" id="UP000182241"/>
    </source>
</evidence>
<dbReference type="SUPFAM" id="SSF55781">
    <property type="entry name" value="GAF domain-like"/>
    <property type="match status" value="1"/>
</dbReference>
<organism evidence="2 3">
    <name type="scientific">Tsukamurella tyrosinosolvens</name>
    <dbReference type="NCBI Taxonomy" id="57704"/>
    <lineage>
        <taxon>Bacteria</taxon>
        <taxon>Bacillati</taxon>
        <taxon>Actinomycetota</taxon>
        <taxon>Actinomycetes</taxon>
        <taxon>Mycobacteriales</taxon>
        <taxon>Tsukamurellaceae</taxon>
        <taxon>Tsukamurella</taxon>
    </lineage>
</organism>
<dbReference type="Proteomes" id="UP000182241">
    <property type="component" value="Unassembled WGS sequence"/>
</dbReference>